<evidence type="ECO:0000256" key="8">
    <source>
        <dbReference type="ARBA" id="ARBA00022898"/>
    </source>
</evidence>
<evidence type="ECO:0000256" key="5">
    <source>
        <dbReference type="ARBA" id="ARBA00012239"/>
    </source>
</evidence>
<comment type="catalytic activity">
    <reaction evidence="11 13">
        <text>(sulfur carrier)-H + L-cysteine = (sulfur carrier)-SH + L-alanine</text>
        <dbReference type="Rhea" id="RHEA:43892"/>
        <dbReference type="Rhea" id="RHEA-COMP:14737"/>
        <dbReference type="Rhea" id="RHEA-COMP:14739"/>
        <dbReference type="ChEBI" id="CHEBI:29917"/>
        <dbReference type="ChEBI" id="CHEBI:35235"/>
        <dbReference type="ChEBI" id="CHEBI:57972"/>
        <dbReference type="ChEBI" id="CHEBI:64428"/>
        <dbReference type="EC" id="2.8.1.7"/>
    </reaction>
</comment>
<dbReference type="AlphaFoldDB" id="B9XLS8"/>
<feature type="domain" description="Aminotransferase class V" evidence="14">
    <location>
        <begin position="8"/>
        <end position="368"/>
    </location>
</feature>
<dbReference type="PANTHER" id="PTHR11601:SF34">
    <property type="entry name" value="CYSTEINE DESULFURASE"/>
    <property type="match status" value="1"/>
</dbReference>
<dbReference type="EMBL" id="ABOX02000031">
    <property type="protein sequence ID" value="EEF59185.1"/>
    <property type="molecule type" value="Genomic_DNA"/>
</dbReference>
<dbReference type="SUPFAM" id="SSF53383">
    <property type="entry name" value="PLP-dependent transferases"/>
    <property type="match status" value="1"/>
</dbReference>
<comment type="function">
    <text evidence="2">Catalyzes the removal of elemental sulfur atoms from cysteine to produce alanine. Seems to participate in the biosynthesis of the nitrogenase metalloclusters by providing the inorganic sulfur required for the Fe-S core formation.</text>
</comment>
<dbReference type="InterPro" id="IPR015421">
    <property type="entry name" value="PyrdxlP-dep_Trfase_major"/>
</dbReference>
<dbReference type="OrthoDB" id="9808002at2"/>
<evidence type="ECO:0000256" key="4">
    <source>
        <dbReference type="ARBA" id="ARBA00011738"/>
    </source>
</evidence>
<dbReference type="Gene3D" id="1.10.260.50">
    <property type="match status" value="1"/>
</dbReference>
<evidence type="ECO:0000256" key="13">
    <source>
        <dbReference type="RuleBase" id="RU364075"/>
    </source>
</evidence>
<dbReference type="NCBIfam" id="TIGR03402">
    <property type="entry name" value="FeS_nifS"/>
    <property type="match status" value="1"/>
</dbReference>
<dbReference type="InterPro" id="IPR000192">
    <property type="entry name" value="Aminotrans_V_dom"/>
</dbReference>
<keyword evidence="10 13" id="KW-0411">Iron-sulfur</keyword>
<dbReference type="PANTHER" id="PTHR11601">
    <property type="entry name" value="CYSTEINE DESULFURYLASE FAMILY MEMBER"/>
    <property type="match status" value="1"/>
</dbReference>
<keyword evidence="7 13" id="KW-0479">Metal-binding</keyword>
<dbReference type="GO" id="GO:0030170">
    <property type="term" value="F:pyridoxal phosphate binding"/>
    <property type="evidence" value="ECO:0007669"/>
    <property type="project" value="InterPro"/>
</dbReference>
<reference evidence="15 16" key="1">
    <citation type="journal article" date="2011" name="J. Bacteriol.">
        <title>Genome sequence of 'Pedosphaera parvula' Ellin514, an aerobic Verrucomicrobial isolate from pasture soil.</title>
        <authorList>
            <person name="Kant R."/>
            <person name="van Passel M.W."/>
            <person name="Sangwan P."/>
            <person name="Palva A."/>
            <person name="Lucas S."/>
            <person name="Copeland A."/>
            <person name="Lapidus A."/>
            <person name="Glavina Del Rio T."/>
            <person name="Dalin E."/>
            <person name="Tice H."/>
            <person name="Bruce D."/>
            <person name="Goodwin L."/>
            <person name="Pitluck S."/>
            <person name="Chertkov O."/>
            <person name="Larimer F.W."/>
            <person name="Land M.L."/>
            <person name="Hauser L."/>
            <person name="Brettin T.S."/>
            <person name="Detter J.C."/>
            <person name="Han S."/>
            <person name="de Vos W.M."/>
            <person name="Janssen P.H."/>
            <person name="Smidt H."/>
        </authorList>
    </citation>
    <scope>NUCLEOTIDE SEQUENCE [LARGE SCALE GENOMIC DNA]</scope>
    <source>
        <strain evidence="15 16">Ellin514</strain>
    </source>
</reference>
<dbReference type="InterPro" id="IPR020578">
    <property type="entry name" value="Aminotrans_V_PyrdxlP_BS"/>
</dbReference>
<dbReference type="Pfam" id="PF00266">
    <property type="entry name" value="Aminotran_5"/>
    <property type="match status" value="1"/>
</dbReference>
<accession>B9XLS8</accession>
<keyword evidence="9 13" id="KW-0408">Iron</keyword>
<dbReference type="PROSITE" id="PS00595">
    <property type="entry name" value="AA_TRANSFER_CLASS_5"/>
    <property type="match status" value="1"/>
</dbReference>
<evidence type="ECO:0000256" key="12">
    <source>
        <dbReference type="RuleBase" id="RU004504"/>
    </source>
</evidence>
<keyword evidence="16" id="KW-1185">Reference proteome</keyword>
<dbReference type="GO" id="GO:0046872">
    <property type="term" value="F:metal ion binding"/>
    <property type="evidence" value="ECO:0007669"/>
    <property type="project" value="UniProtKB-KW"/>
</dbReference>
<comment type="subunit">
    <text evidence="4">Homodimer.</text>
</comment>
<dbReference type="GO" id="GO:0031071">
    <property type="term" value="F:cysteine desulfurase activity"/>
    <property type="evidence" value="ECO:0007669"/>
    <property type="project" value="UniProtKB-EC"/>
</dbReference>
<dbReference type="RefSeq" id="WP_007416767.1">
    <property type="nucleotide sequence ID" value="NZ_ABOX02000031.1"/>
</dbReference>
<proteinExistence type="inferred from homology"/>
<evidence type="ECO:0000256" key="11">
    <source>
        <dbReference type="ARBA" id="ARBA00050776"/>
    </source>
</evidence>
<dbReference type="Gene3D" id="3.40.640.10">
    <property type="entry name" value="Type I PLP-dependent aspartate aminotransferase-like (Major domain)"/>
    <property type="match status" value="1"/>
</dbReference>
<evidence type="ECO:0000256" key="1">
    <source>
        <dbReference type="ARBA" id="ARBA00001933"/>
    </source>
</evidence>
<evidence type="ECO:0000256" key="6">
    <source>
        <dbReference type="ARBA" id="ARBA00022679"/>
    </source>
</evidence>
<comment type="cofactor">
    <cofactor evidence="1 12">
        <name>pyridoxal 5'-phosphate</name>
        <dbReference type="ChEBI" id="CHEBI:597326"/>
    </cofactor>
</comment>
<dbReference type="FunFam" id="3.40.640.10:FF:000084">
    <property type="entry name" value="IscS-like cysteine desulfurase"/>
    <property type="match status" value="1"/>
</dbReference>
<dbReference type="GO" id="GO:0051536">
    <property type="term" value="F:iron-sulfur cluster binding"/>
    <property type="evidence" value="ECO:0007669"/>
    <property type="project" value="UniProtKB-KW"/>
</dbReference>
<sequence length="402" mass="43787">MDQRKFYYFDNNATTQVAPEVVEAMIPFLRDFWGNPSSAYQFGKQVARHVESAREKVAALINADPREVIFTSCGTESNNSAIHSALVSQPGKRHVVTTAVEHSANIKFCAYLEKRGYDITLLPVESDGSIDIHLLEKSIRPDTAIVSVMWANNETGVIFPLEEIAAICRSKGVPCHTDAVQTPGKLKIDVADLGVDYLSLSAHKLHAPKGIGMLYVKKRARYQPYIIGGGQERGRRGGTENVANIVAFGRAAELAMATLNDENTRVRAMRDRMEKTILSTIPNTVRNGSFDSRLPNTSNIAFDSVEAEAILLMLDQASICVSSGSACTTGSLDPSHVLTAMGLTPSRARGSIRFSLGVYNTNEEVDYLLKHLPPIISRLRAISSSTATMPGKESKSEAAVTK</sequence>
<dbReference type="InterPro" id="IPR015424">
    <property type="entry name" value="PyrdxlP-dep_Trfase"/>
</dbReference>
<dbReference type="STRING" id="320771.Cflav_PD2390"/>
<evidence type="ECO:0000256" key="9">
    <source>
        <dbReference type="ARBA" id="ARBA00023004"/>
    </source>
</evidence>
<dbReference type="GO" id="GO:0006520">
    <property type="term" value="P:amino acid metabolic process"/>
    <property type="evidence" value="ECO:0007669"/>
    <property type="project" value="InterPro"/>
</dbReference>
<evidence type="ECO:0000313" key="16">
    <source>
        <dbReference type="Proteomes" id="UP000003688"/>
    </source>
</evidence>
<dbReference type="Proteomes" id="UP000003688">
    <property type="component" value="Unassembled WGS sequence"/>
</dbReference>
<evidence type="ECO:0000256" key="2">
    <source>
        <dbReference type="ARBA" id="ARBA00003120"/>
    </source>
</evidence>
<evidence type="ECO:0000256" key="10">
    <source>
        <dbReference type="ARBA" id="ARBA00023014"/>
    </source>
</evidence>
<protein>
    <recommendedName>
        <fullName evidence="5 13">Cysteine desulfurase</fullName>
        <ecNumber evidence="5 13">2.8.1.7</ecNumber>
    </recommendedName>
    <alternativeName>
        <fullName evidence="13">Nitrogenase metalloclusters biosynthesis protein NifS</fullName>
    </alternativeName>
</protein>
<dbReference type="Gene3D" id="3.90.1150.10">
    <property type="entry name" value="Aspartate Aminotransferase, domain 1"/>
    <property type="match status" value="1"/>
</dbReference>
<dbReference type="InterPro" id="IPR016454">
    <property type="entry name" value="Cysteine_dSase"/>
</dbReference>
<comment type="similarity">
    <text evidence="3 13">Belongs to the class-V pyridoxal-phosphate-dependent aminotransferase family. NifS/IscS subfamily.</text>
</comment>
<evidence type="ECO:0000256" key="7">
    <source>
        <dbReference type="ARBA" id="ARBA00022723"/>
    </source>
</evidence>
<comment type="caution">
    <text evidence="15">The sequence shown here is derived from an EMBL/GenBank/DDBJ whole genome shotgun (WGS) entry which is preliminary data.</text>
</comment>
<dbReference type="EC" id="2.8.1.7" evidence="5 13"/>
<dbReference type="InterPro" id="IPR017772">
    <property type="entry name" value="Cys_deSase_NifS_bac/arc"/>
</dbReference>
<keyword evidence="8 13" id="KW-0663">Pyridoxal phosphate</keyword>
<organism evidence="15 16">
    <name type="scientific">Pedosphaera parvula (strain Ellin514)</name>
    <dbReference type="NCBI Taxonomy" id="320771"/>
    <lineage>
        <taxon>Bacteria</taxon>
        <taxon>Pseudomonadati</taxon>
        <taxon>Verrucomicrobiota</taxon>
        <taxon>Pedosphaerae</taxon>
        <taxon>Pedosphaerales</taxon>
        <taxon>Pedosphaeraceae</taxon>
        <taxon>Pedosphaera</taxon>
    </lineage>
</organism>
<dbReference type="PIRSF" id="PIRSF005572">
    <property type="entry name" value="NifS"/>
    <property type="match status" value="1"/>
</dbReference>
<gene>
    <name evidence="15" type="ORF">Cflav_PD2390</name>
</gene>
<name>B9XLS8_PEDPL</name>
<evidence type="ECO:0000256" key="3">
    <source>
        <dbReference type="ARBA" id="ARBA00006490"/>
    </source>
</evidence>
<dbReference type="InterPro" id="IPR015422">
    <property type="entry name" value="PyrdxlP-dep_Trfase_small"/>
</dbReference>
<keyword evidence="6 13" id="KW-0808">Transferase</keyword>
<evidence type="ECO:0000313" key="15">
    <source>
        <dbReference type="EMBL" id="EEF59185.1"/>
    </source>
</evidence>
<evidence type="ECO:0000259" key="14">
    <source>
        <dbReference type="Pfam" id="PF00266"/>
    </source>
</evidence>